<gene>
    <name evidence="4" type="ORF">SAMN04515674_101403</name>
</gene>
<dbReference type="Proteomes" id="UP000199306">
    <property type="component" value="Unassembled WGS sequence"/>
</dbReference>
<dbReference type="InterPro" id="IPR000415">
    <property type="entry name" value="Nitroreductase-like"/>
</dbReference>
<proteinExistence type="inferred from homology"/>
<dbReference type="InterPro" id="IPR029479">
    <property type="entry name" value="Nitroreductase"/>
</dbReference>
<organism evidence="4 5">
    <name type="scientific">Pseudarcicella hirudinis</name>
    <dbReference type="NCBI Taxonomy" id="1079859"/>
    <lineage>
        <taxon>Bacteria</taxon>
        <taxon>Pseudomonadati</taxon>
        <taxon>Bacteroidota</taxon>
        <taxon>Cytophagia</taxon>
        <taxon>Cytophagales</taxon>
        <taxon>Flectobacillaceae</taxon>
        <taxon>Pseudarcicella</taxon>
    </lineage>
</organism>
<dbReference type="PANTHER" id="PTHR43673:SF10">
    <property type="entry name" value="NADH DEHYDROGENASE_NAD(P)H NITROREDUCTASE XCC3605-RELATED"/>
    <property type="match status" value="1"/>
</dbReference>
<dbReference type="Pfam" id="PF00881">
    <property type="entry name" value="Nitroreductase"/>
    <property type="match status" value="1"/>
</dbReference>
<evidence type="ECO:0000259" key="3">
    <source>
        <dbReference type="Pfam" id="PF00881"/>
    </source>
</evidence>
<protein>
    <submittedName>
        <fullName evidence="4">Nitroreductase</fullName>
    </submittedName>
</protein>
<dbReference type="PANTHER" id="PTHR43673">
    <property type="entry name" value="NAD(P)H NITROREDUCTASE YDGI-RELATED"/>
    <property type="match status" value="1"/>
</dbReference>
<dbReference type="GO" id="GO:0016491">
    <property type="term" value="F:oxidoreductase activity"/>
    <property type="evidence" value="ECO:0007669"/>
    <property type="project" value="UniProtKB-KW"/>
</dbReference>
<keyword evidence="2" id="KW-0560">Oxidoreductase</keyword>
<dbReference type="EMBL" id="FOXH01000001">
    <property type="protein sequence ID" value="SFP11774.1"/>
    <property type="molecule type" value="Genomic_DNA"/>
</dbReference>
<comment type="similarity">
    <text evidence="1">Belongs to the nitroreductase family.</text>
</comment>
<dbReference type="CDD" id="cd02138">
    <property type="entry name" value="TdsD-like"/>
    <property type="match status" value="1"/>
</dbReference>
<sequence length="194" mass="21807">MMELLTIKEANSVELNEQIRKRWSPRAFSPASILPEDLHTIFEAASWAPSAMNEQPWEYIYALKENEEGFGKLLSCLVPANAVWAKHAAALVLTIAKHTYAHNGKENPTAFHDLGMANQNLLIQAISMDIYGHPMGGFDKKKAVELFELKDSESPVCVIALGYLGDPDQLDEGLKTREFSPRKRKELHEFVKQA</sequence>
<keyword evidence="5" id="KW-1185">Reference proteome</keyword>
<evidence type="ECO:0000313" key="4">
    <source>
        <dbReference type="EMBL" id="SFP11774.1"/>
    </source>
</evidence>
<evidence type="ECO:0000256" key="1">
    <source>
        <dbReference type="ARBA" id="ARBA00007118"/>
    </source>
</evidence>
<dbReference type="SUPFAM" id="SSF55469">
    <property type="entry name" value="FMN-dependent nitroreductase-like"/>
    <property type="match status" value="1"/>
</dbReference>
<dbReference type="Gene3D" id="3.40.109.10">
    <property type="entry name" value="NADH Oxidase"/>
    <property type="match status" value="1"/>
</dbReference>
<accession>A0A1I5MQ69</accession>
<dbReference type="AlphaFoldDB" id="A0A1I5MQ69"/>
<evidence type="ECO:0000313" key="5">
    <source>
        <dbReference type="Proteomes" id="UP000199306"/>
    </source>
</evidence>
<reference evidence="4 5" key="1">
    <citation type="submission" date="2016-10" db="EMBL/GenBank/DDBJ databases">
        <authorList>
            <person name="de Groot N.N."/>
        </authorList>
    </citation>
    <scope>NUCLEOTIDE SEQUENCE [LARGE SCALE GENOMIC DNA]</scope>
    <source>
        <strain evidence="5">E92,LMG 26720,CCM 7988</strain>
    </source>
</reference>
<dbReference type="RefSeq" id="WP_229632882.1">
    <property type="nucleotide sequence ID" value="NZ_FOXH01000001.1"/>
</dbReference>
<evidence type="ECO:0000256" key="2">
    <source>
        <dbReference type="ARBA" id="ARBA00023002"/>
    </source>
</evidence>
<name>A0A1I5MQ69_9BACT</name>
<feature type="domain" description="Nitroreductase" evidence="3">
    <location>
        <begin position="19"/>
        <end position="163"/>
    </location>
</feature>
<dbReference type="STRING" id="1079859.SAMN04515674_101403"/>